<dbReference type="InterPro" id="IPR050128">
    <property type="entry name" value="Sulfate_adenylyltrnsfr_sub2"/>
</dbReference>
<accession>A0ABX3FQ13</accession>
<proteinExistence type="predicted"/>
<gene>
    <name evidence="3" type="ORF">BIY20_20055</name>
</gene>
<dbReference type="NCBIfam" id="NF005316">
    <property type="entry name" value="PRK06850.1"/>
    <property type="match status" value="1"/>
</dbReference>
<organism evidence="3 4">
    <name type="scientific">Vibrio panuliri</name>
    <dbReference type="NCBI Taxonomy" id="1381081"/>
    <lineage>
        <taxon>Bacteria</taxon>
        <taxon>Pseudomonadati</taxon>
        <taxon>Pseudomonadota</taxon>
        <taxon>Gammaproteobacteria</taxon>
        <taxon>Vibrionales</taxon>
        <taxon>Vibrionaceae</taxon>
        <taxon>Vibrio</taxon>
    </lineage>
</organism>
<dbReference type="InterPro" id="IPR014729">
    <property type="entry name" value="Rossmann-like_a/b/a_fold"/>
</dbReference>
<dbReference type="Proteomes" id="UP000186039">
    <property type="component" value="Unassembled WGS sequence"/>
</dbReference>
<comment type="caution">
    <text evidence="3">The sequence shown here is derived from an EMBL/GenBank/DDBJ whole genome shotgun (WGS) entry which is preliminary data.</text>
</comment>
<feature type="domain" description="Phosphoadenosine phosphosulphate reductase" evidence="2">
    <location>
        <begin position="47"/>
        <end position="226"/>
    </location>
</feature>
<protein>
    <recommendedName>
        <fullName evidence="2">Phosphoadenosine phosphosulphate reductase domain-containing protein</fullName>
    </recommendedName>
</protein>
<keyword evidence="1" id="KW-0175">Coiled coil</keyword>
<dbReference type="SUPFAM" id="SSF52402">
    <property type="entry name" value="Adenine nucleotide alpha hydrolases-like"/>
    <property type="match status" value="1"/>
</dbReference>
<evidence type="ECO:0000259" key="2">
    <source>
        <dbReference type="Pfam" id="PF01507"/>
    </source>
</evidence>
<keyword evidence="4" id="KW-1185">Reference proteome</keyword>
<dbReference type="Gene3D" id="3.40.50.620">
    <property type="entry name" value="HUPs"/>
    <property type="match status" value="1"/>
</dbReference>
<evidence type="ECO:0000313" key="3">
    <source>
        <dbReference type="EMBL" id="OLQ96113.1"/>
    </source>
</evidence>
<dbReference type="InterPro" id="IPR002500">
    <property type="entry name" value="PAPS_reduct_dom"/>
</dbReference>
<name>A0ABX3FQ13_9VIBR</name>
<dbReference type="EMBL" id="MJMH01000037">
    <property type="protein sequence ID" value="OLQ96113.1"/>
    <property type="molecule type" value="Genomic_DNA"/>
</dbReference>
<evidence type="ECO:0000256" key="1">
    <source>
        <dbReference type="SAM" id="Coils"/>
    </source>
</evidence>
<dbReference type="Pfam" id="PF01507">
    <property type="entry name" value="PAPS_reduct"/>
    <property type="match status" value="1"/>
</dbReference>
<evidence type="ECO:0000313" key="4">
    <source>
        <dbReference type="Proteomes" id="UP000186039"/>
    </source>
</evidence>
<sequence>MIHELKLAEDLAEYEDFINAEDFANNRLSHYIADVQRVYCADKRPWVIGYSGGKDSSAVMSLVYLALLGLEPKDRKKPIFVVSSDTLVETPVVVNHIKDSLAAIEKGAKRDNLPITCHKVVPKDNQTFWANLLGKGYPAPTRSFRWCTERMKIDPVSDFIKSKVSQFDEVIVVLGSRSQESASRAQVIAKHKIDGSRLARHTTLANAFIFTPIDTWGVDDVWKILRFSHQKQVQTPNGISKSWVNKYDLEEWRNPWGGKNLKLWNLYRDSSGQGECPLVIDESTPSCGNSRFGCWTCTVVTKDRAMESLIQNGEEWMAPLLEFRNQLAATNVPKDKDEYRNFKRRTGRVHDQIKKLPWDIKTPEAAIKYIKTEKRDELYDTQEFRIINDTDSQPLSIEILDGETVVETVIYQVDTKDSKERRAWFWSRYTPGPYWLKYRRQWLRELLELDKKFKAEGREIELITVPELHAIRQEWIHDPNEPDWDDSLPTIFKDVYGYDLDWVYDDNASFGKDDAQLIHELCDNFDIAPEMIMKLIELEVSMEGLSRRSGISNKIASLLKRDWGSLEEIKQKHASQQSKAEFDIHQKEIERYNEQLADLDKQLQKEF</sequence>
<dbReference type="PANTHER" id="PTHR43196:SF2">
    <property type="entry name" value="PHOSPHOADENOSINE PHOSPHOSULFATE REDUCTASE"/>
    <property type="match status" value="1"/>
</dbReference>
<dbReference type="RefSeq" id="WP_075713421.1">
    <property type="nucleotide sequence ID" value="NZ_AP019654.1"/>
</dbReference>
<dbReference type="PANTHER" id="PTHR43196">
    <property type="entry name" value="SULFATE ADENYLYLTRANSFERASE SUBUNIT 2"/>
    <property type="match status" value="1"/>
</dbReference>
<reference evidence="3 4" key="1">
    <citation type="submission" date="2016-09" db="EMBL/GenBank/DDBJ databases">
        <title>Genomic Taxonomy of the Vibrionaceae.</title>
        <authorList>
            <person name="Gonzalez-Castillo A."/>
            <person name="Gomez-Gil B."/>
            <person name="Enciso-Ibarra K."/>
        </authorList>
    </citation>
    <scope>NUCLEOTIDE SEQUENCE [LARGE SCALE GENOMIC DNA]</scope>
    <source>
        <strain evidence="3 4">CAIM 1902</strain>
    </source>
</reference>
<feature type="coiled-coil region" evidence="1">
    <location>
        <begin position="575"/>
        <end position="602"/>
    </location>
</feature>